<dbReference type="PANTHER" id="PTHR45339">
    <property type="entry name" value="HYBRID SIGNAL TRANSDUCTION HISTIDINE KINASE J"/>
    <property type="match status" value="1"/>
</dbReference>
<dbReference type="PRINTS" id="PR00344">
    <property type="entry name" value="BCTRLSENSOR"/>
</dbReference>
<dbReference type="Gene3D" id="3.30.565.10">
    <property type="entry name" value="Histidine kinase-like ATPase, C-terminal domain"/>
    <property type="match status" value="1"/>
</dbReference>
<evidence type="ECO:0000259" key="7">
    <source>
        <dbReference type="PROSITE" id="PS50110"/>
    </source>
</evidence>
<dbReference type="InterPro" id="IPR000014">
    <property type="entry name" value="PAS"/>
</dbReference>
<feature type="domain" description="PAS" evidence="8">
    <location>
        <begin position="369"/>
        <end position="440"/>
    </location>
</feature>
<dbReference type="SUPFAM" id="SSF55785">
    <property type="entry name" value="PYP-like sensor domain (PAS domain)"/>
    <property type="match status" value="1"/>
</dbReference>
<accession>A0A152A400</accession>
<feature type="compositionally biased region" description="Low complexity" evidence="5">
    <location>
        <begin position="1007"/>
        <end position="1019"/>
    </location>
</feature>
<comment type="caution">
    <text evidence="9">The sequence shown here is derived from an EMBL/GenBank/DDBJ whole genome shotgun (WGS) entry which is preliminary data.</text>
</comment>
<evidence type="ECO:0000259" key="6">
    <source>
        <dbReference type="PROSITE" id="PS50109"/>
    </source>
</evidence>
<dbReference type="Gene3D" id="1.10.287.130">
    <property type="match status" value="1"/>
</dbReference>
<feature type="domain" description="Histidine kinase" evidence="6">
    <location>
        <begin position="524"/>
        <end position="750"/>
    </location>
</feature>
<evidence type="ECO:0000256" key="2">
    <source>
        <dbReference type="ARBA" id="ARBA00023012"/>
    </source>
</evidence>
<dbReference type="Pfam" id="PF00512">
    <property type="entry name" value="HisKA"/>
    <property type="match status" value="1"/>
</dbReference>
<dbReference type="SUPFAM" id="SSF47384">
    <property type="entry name" value="Homodimeric domain of signal transducing histidine kinase"/>
    <property type="match status" value="1"/>
</dbReference>
<dbReference type="Gene3D" id="3.30.450.40">
    <property type="match status" value="1"/>
</dbReference>
<dbReference type="SUPFAM" id="SSF55874">
    <property type="entry name" value="ATPase domain of HSP90 chaperone/DNA topoisomerase II/histidine kinase"/>
    <property type="match status" value="1"/>
</dbReference>
<dbReference type="Pfam" id="PF02518">
    <property type="entry name" value="HATPase_c"/>
    <property type="match status" value="1"/>
</dbReference>
<dbReference type="EMBL" id="LODT01000013">
    <property type="protein sequence ID" value="KYR00825.1"/>
    <property type="molecule type" value="Genomic_DNA"/>
</dbReference>
<dbReference type="SMART" id="SM00387">
    <property type="entry name" value="HATPase_c"/>
    <property type="match status" value="1"/>
</dbReference>
<dbReference type="CDD" id="cd00130">
    <property type="entry name" value="PAS"/>
    <property type="match status" value="1"/>
</dbReference>
<dbReference type="InterPro" id="IPR001789">
    <property type="entry name" value="Sig_transdc_resp-reg_receiver"/>
</dbReference>
<dbReference type="STRING" id="361077.A0A152A400"/>
<dbReference type="Pfam" id="PF13426">
    <property type="entry name" value="PAS_9"/>
    <property type="match status" value="1"/>
</dbReference>
<protein>
    <submittedName>
        <fullName evidence="9">Histidine kinase</fullName>
    </submittedName>
</protein>
<dbReference type="OrthoDB" id="18630at2759"/>
<dbReference type="OMA" id="GHIYINI"/>
<dbReference type="InterPro" id="IPR036890">
    <property type="entry name" value="HATPase_C_sf"/>
</dbReference>
<dbReference type="NCBIfam" id="TIGR00229">
    <property type="entry name" value="sensory_box"/>
    <property type="match status" value="1"/>
</dbReference>
<dbReference type="CDD" id="cd00082">
    <property type="entry name" value="HisKA"/>
    <property type="match status" value="1"/>
</dbReference>
<keyword evidence="1 4" id="KW-0597">Phosphoprotein</keyword>
<keyword evidence="9" id="KW-0418">Kinase</keyword>
<dbReference type="SUPFAM" id="SSF52172">
    <property type="entry name" value="CheY-like"/>
    <property type="match status" value="1"/>
</dbReference>
<evidence type="ECO:0000256" key="5">
    <source>
        <dbReference type="SAM" id="MobiDB-lite"/>
    </source>
</evidence>
<dbReference type="SMART" id="SM00448">
    <property type="entry name" value="REC"/>
    <property type="match status" value="1"/>
</dbReference>
<keyword evidence="10" id="KW-1185">Reference proteome</keyword>
<feature type="modified residue" description="4-aspartylphosphate" evidence="4">
    <location>
        <position position="1084"/>
    </location>
</feature>
<name>A0A152A400_TIELA</name>
<dbReference type="CDD" id="cd16922">
    <property type="entry name" value="HATPase_EvgS-ArcB-TorS-like"/>
    <property type="match status" value="1"/>
</dbReference>
<dbReference type="InterPro" id="IPR036097">
    <property type="entry name" value="HisK_dim/P_sf"/>
</dbReference>
<evidence type="ECO:0000256" key="3">
    <source>
        <dbReference type="ARBA" id="ARBA00023224"/>
    </source>
</evidence>
<dbReference type="Proteomes" id="UP000076078">
    <property type="component" value="Unassembled WGS sequence"/>
</dbReference>
<dbReference type="SUPFAM" id="SSF55781">
    <property type="entry name" value="GAF domain-like"/>
    <property type="match status" value="1"/>
</dbReference>
<evidence type="ECO:0000256" key="1">
    <source>
        <dbReference type="ARBA" id="ARBA00022553"/>
    </source>
</evidence>
<sequence>MGYEIFEFQTSGNHHDDSSAVLSEVKDNWSLFYEFINSTGDSFFDNGIRIFNWKMCGCNTDEQSIKNKTITISHLCHSSETINSPIVSFNDMTGFTRFSDTYDDIAHHHNHQNNSSCSNINSNISRGSGLEKKSTEILLDSIKELNEQSLVLIDNRVLKVPLYRNCVIGELSIEPFTREEIKHVASSCLLSYITRRIAIQMKRYKYDRLLKLFVEYSCTDSINTEVFHRLTKHLCYYLNAKFSFVCSIEAGRGRTLSFCKDSEIMDNFQYDLVDTPCCELAKSEPVYFPKDLQILYPKDQWLIDNDVHSYMGIPLLGARGDVIGSLCVMSDKPFGSEALYSSILAAIANKTAVELERRKTIENYIITHELIDQSPTAIVLTSVEGMILKSCGAIQQLFGYTEIEISGKSIDYLQCLTVESTTPKLSELALKLDQKEIKRELVCLHKSKEKFPGEVCIRSIFDTLSKEPKFLGRMFVIRDIKETKQNQQQLLSMNQQLKMKNCELVEARDRALQAIAGKSQFIATISHEIRTPMNAVIGMTELLLSSNLNDEQLAIAEEIYKSSDLLLSITSDCLDFSKIEASKFELEIIDFDFIGCLESAIETLSISLINKPIEILLSLDKSVPRYLKGDPNKIRQVLLNMGYNSIKYTNEGHIYINIRSEKMVLHNGRVYYRIYCQIEDTGIGISEHQKIHLFQPFVQMDTSVSRKYGGTGLGLAICREISRLMSGDVSLVQSSPNQGSVFLFTAVLEESQISPVKGILESKIDNLDLSVVSKASILLIDDYVFGRNILIKKLYQEFSCTIKSYTSPEFCKLLKFNTNSISNSTILDNSNDSSSSDEEDSSANGMHHLPKVLLNSNGKPWDLVLIVERESYLQTTNFFTLSEQVKSCLEHTNSNVILCTNFKIQNSSTKQNRKFKFLILHKPLSTGQIGKILLNQTQDSLNNLGNNNNHQNSNVNVKSNENSNNSHKRKLDQDVQLNIDDSSVKKLKVNGNGSGASENGIIGDTIVVPSTTPDSGSSSDESETNQISNNRMKWNILLVEDNAVNRKVLSMQLKKLGFKCDSATDGSEAIEMFKVGKYDLIFMDLTMPIVDGPSATLQIRSYEEIKNISKKVIIVALTATVLEGSKKFCKSMGMNDFLMKPLKISELEKVLLYYLPDGDKIDEE</sequence>
<evidence type="ECO:0000259" key="8">
    <source>
        <dbReference type="PROSITE" id="PS50112"/>
    </source>
</evidence>
<reference evidence="9 10" key="1">
    <citation type="submission" date="2015-12" db="EMBL/GenBank/DDBJ databases">
        <title>Dictyostelia acquired genes for synthesis and detection of signals that induce cell-type specialization by lateral gene transfer from prokaryotes.</title>
        <authorList>
            <person name="Gloeckner G."/>
            <person name="Schaap P."/>
        </authorList>
    </citation>
    <scope>NUCLEOTIDE SEQUENCE [LARGE SCALE GENOMIC DNA]</scope>
    <source>
        <strain evidence="9 10">TK</strain>
    </source>
</reference>
<dbReference type="PROSITE" id="PS50112">
    <property type="entry name" value="PAS"/>
    <property type="match status" value="1"/>
</dbReference>
<dbReference type="InterPro" id="IPR011006">
    <property type="entry name" value="CheY-like_superfamily"/>
</dbReference>
<dbReference type="InterPro" id="IPR004358">
    <property type="entry name" value="Sig_transdc_His_kin-like_C"/>
</dbReference>
<feature type="domain" description="Response regulatory" evidence="7">
    <location>
        <begin position="1035"/>
        <end position="1155"/>
    </location>
</feature>
<dbReference type="InterPro" id="IPR029016">
    <property type="entry name" value="GAF-like_dom_sf"/>
</dbReference>
<feature type="region of interest" description="Disordered" evidence="5">
    <location>
        <begin position="941"/>
        <end position="973"/>
    </location>
</feature>
<keyword evidence="9" id="KW-0808">Transferase</keyword>
<keyword evidence="2" id="KW-0902">Two-component regulatory system</keyword>
<dbReference type="Gene3D" id="3.40.50.2300">
    <property type="match status" value="1"/>
</dbReference>
<dbReference type="FunFam" id="3.30.565.10:FF:000010">
    <property type="entry name" value="Sensor histidine kinase RcsC"/>
    <property type="match status" value="1"/>
</dbReference>
<dbReference type="PROSITE" id="PS50109">
    <property type="entry name" value="HIS_KIN"/>
    <property type="match status" value="1"/>
</dbReference>
<keyword evidence="3" id="KW-0807">Transducer</keyword>
<proteinExistence type="predicted"/>
<gene>
    <name evidence="9" type="ORF">DLAC_02877</name>
</gene>
<dbReference type="Pfam" id="PF00072">
    <property type="entry name" value="Response_reg"/>
    <property type="match status" value="1"/>
</dbReference>
<organism evidence="9 10">
    <name type="scientific">Tieghemostelium lacteum</name>
    <name type="common">Slime mold</name>
    <name type="synonym">Dictyostelium lacteum</name>
    <dbReference type="NCBI Taxonomy" id="361077"/>
    <lineage>
        <taxon>Eukaryota</taxon>
        <taxon>Amoebozoa</taxon>
        <taxon>Evosea</taxon>
        <taxon>Eumycetozoa</taxon>
        <taxon>Dictyostelia</taxon>
        <taxon>Dictyosteliales</taxon>
        <taxon>Raperosteliaceae</taxon>
        <taxon>Tieghemostelium</taxon>
    </lineage>
</organism>
<dbReference type="InterPro" id="IPR005467">
    <property type="entry name" value="His_kinase_dom"/>
</dbReference>
<evidence type="ECO:0000313" key="10">
    <source>
        <dbReference type="Proteomes" id="UP000076078"/>
    </source>
</evidence>
<dbReference type="PROSITE" id="PS50110">
    <property type="entry name" value="RESPONSE_REGULATORY"/>
    <property type="match status" value="1"/>
</dbReference>
<feature type="region of interest" description="Disordered" evidence="5">
    <location>
        <begin position="989"/>
        <end position="1026"/>
    </location>
</feature>
<evidence type="ECO:0000256" key="4">
    <source>
        <dbReference type="PROSITE-ProRule" id="PRU00169"/>
    </source>
</evidence>
<dbReference type="InParanoid" id="A0A152A400"/>
<dbReference type="AlphaFoldDB" id="A0A152A400"/>
<dbReference type="InterPro" id="IPR003594">
    <property type="entry name" value="HATPase_dom"/>
</dbReference>
<dbReference type="InterPro" id="IPR035965">
    <property type="entry name" value="PAS-like_dom_sf"/>
</dbReference>
<evidence type="ECO:0000313" key="9">
    <source>
        <dbReference type="EMBL" id="KYR00825.1"/>
    </source>
</evidence>
<dbReference type="PANTHER" id="PTHR45339:SF1">
    <property type="entry name" value="HYBRID SIGNAL TRANSDUCTION HISTIDINE KINASE J"/>
    <property type="match status" value="1"/>
</dbReference>
<feature type="compositionally biased region" description="Low complexity" evidence="5">
    <location>
        <begin position="941"/>
        <end position="965"/>
    </location>
</feature>
<dbReference type="GO" id="GO:0000155">
    <property type="term" value="F:phosphorelay sensor kinase activity"/>
    <property type="evidence" value="ECO:0007669"/>
    <property type="project" value="InterPro"/>
</dbReference>
<dbReference type="Gene3D" id="3.30.450.20">
    <property type="entry name" value="PAS domain"/>
    <property type="match status" value="1"/>
</dbReference>
<dbReference type="SMART" id="SM00388">
    <property type="entry name" value="HisKA"/>
    <property type="match status" value="1"/>
</dbReference>
<dbReference type="CDD" id="cd17546">
    <property type="entry name" value="REC_hyHK_CKI1_RcsC-like"/>
    <property type="match status" value="1"/>
</dbReference>
<dbReference type="InterPro" id="IPR003661">
    <property type="entry name" value="HisK_dim/P_dom"/>
</dbReference>